<keyword evidence="2" id="KW-1185">Reference proteome</keyword>
<evidence type="ECO:0000313" key="2">
    <source>
        <dbReference type="Proteomes" id="UP000059188"/>
    </source>
</evidence>
<dbReference type="InterPro" id="IPR021858">
    <property type="entry name" value="Fun_TF"/>
</dbReference>
<sequence length="334" mass="37784">MDKFVKNLVIDGNERSILDKLGSVVQRSGARFLTTPPSSPTIDRKNAMRILDSMLEVFSVRTVTQSMAICFQSLDDAAPIFRRACTEPPGSPIDLTSILFNPNLNLRHFVTTDIITTVIAGLPTHFDYQVSFSLELCEQMYQLQDEIGLQWLHGFPDQFVMLIAWINSLRETPGAGEDAKLIEWIEKAIPQIKFDNSRTSDPLLLIGRIVVQECWRCAVHIFLYMALCKANACDRRVVHAQKGFMRLMQGIVPARSPDAFLFTPIVLAGFAAVEEQDRNIIRQRILGVRECAVPGTVGNDFLLMLEDVWARTRNEQRIAVWSDLRIATFRVTGR</sequence>
<dbReference type="AlphaFoldDB" id="A0A0B7FIA4"/>
<evidence type="ECO:0008006" key="3">
    <source>
        <dbReference type="Google" id="ProtNLM"/>
    </source>
</evidence>
<dbReference type="Proteomes" id="UP000059188">
    <property type="component" value="Unassembled WGS sequence"/>
</dbReference>
<reference evidence="1 2" key="1">
    <citation type="submission" date="2014-11" db="EMBL/GenBank/DDBJ databases">
        <authorList>
            <person name="Wibberg Daniel"/>
        </authorList>
    </citation>
    <scope>NUCLEOTIDE SEQUENCE [LARGE SCALE GENOMIC DNA]</scope>
    <source>
        <strain evidence="1">Rhizoctonia solani AG1-IB 7/3/14</strain>
    </source>
</reference>
<dbReference type="OrthoDB" id="3148729at2759"/>
<dbReference type="STRING" id="1108050.A0A0B7FIA4"/>
<dbReference type="Pfam" id="PF11951">
    <property type="entry name" value="Fungal_trans_2"/>
    <property type="match status" value="1"/>
</dbReference>
<dbReference type="EMBL" id="LN679101">
    <property type="protein sequence ID" value="CEL55958.1"/>
    <property type="molecule type" value="Genomic_DNA"/>
</dbReference>
<evidence type="ECO:0000313" key="1">
    <source>
        <dbReference type="EMBL" id="CEL55958.1"/>
    </source>
</evidence>
<accession>A0A0B7FIA4</accession>
<gene>
    <name evidence="1" type="ORF">RSOLAG1IB_01971</name>
</gene>
<organism evidence="1 2">
    <name type="scientific">Thanatephorus cucumeris (strain AG1-IB / isolate 7/3/14)</name>
    <name type="common">Lettuce bottom rot fungus</name>
    <name type="synonym">Rhizoctonia solani</name>
    <dbReference type="NCBI Taxonomy" id="1108050"/>
    <lineage>
        <taxon>Eukaryota</taxon>
        <taxon>Fungi</taxon>
        <taxon>Dikarya</taxon>
        <taxon>Basidiomycota</taxon>
        <taxon>Agaricomycotina</taxon>
        <taxon>Agaricomycetes</taxon>
        <taxon>Cantharellales</taxon>
        <taxon>Ceratobasidiaceae</taxon>
        <taxon>Rhizoctonia</taxon>
        <taxon>Rhizoctonia solani AG-1</taxon>
    </lineage>
</organism>
<proteinExistence type="predicted"/>
<name>A0A0B7FIA4_THACB</name>
<protein>
    <recommendedName>
        <fullName evidence="3">Fungal zn(2)-Cys(6) binuclear cluster domain-containing protein</fullName>
    </recommendedName>
</protein>